<feature type="region of interest" description="Disordered" evidence="7">
    <location>
        <begin position="588"/>
        <end position="643"/>
    </location>
</feature>
<feature type="region of interest" description="Disordered" evidence="7">
    <location>
        <begin position="236"/>
        <end position="256"/>
    </location>
</feature>
<reference evidence="9 10" key="1">
    <citation type="submission" date="2020-10" db="EMBL/GenBank/DDBJ databases">
        <authorList>
            <person name="Klimov P.B."/>
            <person name="Dyachkov S.M."/>
            <person name="Chetverikov P.E."/>
        </authorList>
    </citation>
    <scope>NUCLEOTIDE SEQUENCE [LARGE SCALE GENOMIC DNA]</scope>
    <source>
        <strain evidence="9">BMOC 18-1129-001#AD2665</strain>
        <tissue evidence="9">Entire mites</tissue>
    </source>
</reference>
<feature type="compositionally biased region" description="Acidic residues" evidence="7">
    <location>
        <begin position="876"/>
        <end position="891"/>
    </location>
</feature>
<feature type="repeat" description="NHL" evidence="6">
    <location>
        <begin position="1636"/>
        <end position="1676"/>
    </location>
</feature>
<dbReference type="InterPro" id="IPR027370">
    <property type="entry name" value="Znf-RING_euk"/>
</dbReference>
<dbReference type="InterPro" id="IPR050952">
    <property type="entry name" value="TRIM-NHL_E3_ligases"/>
</dbReference>
<dbReference type="Gene3D" id="3.30.40.10">
    <property type="entry name" value="Zinc/RING finger domain, C3HC4 (zinc finger)"/>
    <property type="match status" value="1"/>
</dbReference>
<dbReference type="PROSITE" id="PS50089">
    <property type="entry name" value="ZF_RING_2"/>
    <property type="match status" value="1"/>
</dbReference>
<feature type="compositionally biased region" description="Polar residues" evidence="7">
    <location>
        <begin position="1330"/>
        <end position="1343"/>
    </location>
</feature>
<proteinExistence type="predicted"/>
<feature type="region of interest" description="Disordered" evidence="7">
    <location>
        <begin position="1481"/>
        <end position="1501"/>
    </location>
</feature>
<feature type="compositionally biased region" description="Low complexity" evidence="7">
    <location>
        <begin position="1213"/>
        <end position="1229"/>
    </location>
</feature>
<feature type="compositionally biased region" description="Low complexity" evidence="7">
    <location>
        <begin position="1057"/>
        <end position="1081"/>
    </location>
</feature>
<feature type="region of interest" description="Disordered" evidence="7">
    <location>
        <begin position="421"/>
        <end position="452"/>
    </location>
</feature>
<feature type="compositionally biased region" description="Low complexity" evidence="7">
    <location>
        <begin position="781"/>
        <end position="795"/>
    </location>
</feature>
<sequence>NKIMPSAWDQLEQMLTCPICLDKFKNPRLLPCQHTFCGDACMEGLIDYGRRQIKCPECRAEHRIPYQGVASLPSNVTLIRFLELHSRITGDEPEPVPTFMEKCSVCGEKIEGVTRCAHCDKKVCPECKEAHVDLLRREIGRVNSQIKRCATKMGEFKEALARHESKLEANYRSTRQEIERACRRLIDDLTAREQKLLVECDSYVDAERATLKKLAASLDSELATIESNVQLADEHLASTNSSGSSSSSGAGGGGPAVTGATWSDKELVDAKEIYVHTLEFVRLFEPELGDFTRKIRFVQVPDFETMRRKLAEVGELKLAEPASVLLAASLAELSHSSGNSGQVGAHLTTSASSYALSGGLMHSSSNSSMARGGGGAGAGGGGHDNAGSGFSAASTLGVPSNALMRSQSDHRLAVQFQQRLKGTAGAANADKDDLRSRYAPPPATGVGSLSSAAANKRVDDLTRDWPRPGDRDTDDFLATSGIHFRSAFMRKKGAGISDDYGAFDHLSNDHHHHYDAHHDSTYDSTPSRAHHVRFQAANNAAELDSASGAPVTSVFDSVEAERGPLSGVMRLADSPYLMRRLHQLEARAKVDAKSSVSSTEQSASRLTGNRSSRAATNIGTHAAYGHTRQMSEDEIEKQKKANKAAEAAVQLPVISPASVVSASNADDTTNAGSLGATDANAPTDRGSSTATPRAARRGVGRLRRQQSSTADETTTADVTESSVTDAPASTTTLTGKRRGLRSQLSRSDSLSGSNPTTDVAGTANDVAINDSPAARQRRRIQQQQQQQASSSSTTSHRARDNKNHSDLDIASPLTSTRTTLSEYARTNLTSDNADTQNDSPDVPATATTTTAVSKNVPLGSATRTTRATDQSASTSDTDDDTDDDDDDDTDDDHNSKTNQQQINTAIKTNDGAAGNNVREQRRHNLSRERDSDDDDDLSESSDGDDLASSATRATKATPFERTRQSPVTASSYTPSVASTKRTTDSGTHSRANQYSRRNYGTESSIEQESSGSARRTSRELLPSAVSLLLDRSAQIRRDSLEARQRTDSPVRASPLVGNDSTSNDTNSTTTNNNNSGNTKSSYSARGQRALSSYQRSQSQTTTDTDDQSANQSMDNDTSTVTSRALRRPSAYTSGSTSYLGSERSSAADRYASARSSARKDSNDYSGTSERDNSAYTSSHRLSISDDNSRSSTIKSSTPYQSRFLARSRTAASLATSSGSGASGSTGNSLRGSANGATGSQDSDDRVSNTSDTPTNDLSSTTSTSTSRPSYLSSRDRFMRDSTGSASQSGSSTPTSSAYQSARSMIGAGVNSAINTSTSRDNDDMSAFEAPSNSRVISSQQATSRIPGPQYNPPSRYMRAFSNFTGALLSSPSSMFSSSSSTSSSLRPSSTTGDRNHSSSRSSPPTTTSTTTAASQDWRHFGDAFETNDSIDDSKYILVDILVCASRRQSASTSSASNSSLVLRSRSTAAVFGAQSTALSSRTRDQSIYDSGQSDQSIGDDDPLAAATANEQVSRQTSLDYSDSLPDTAHVYLSKRRMTLKLGSRGSEPGNFTWPRGVAVTPTDNRIVVADSSNHRVQTFSATGRFISEFGTYGSAAAQFDCLAGVAINRQQQYIVSDRYNHRIQIFDQTGRFMRAFGSTGRSDAKFNLPWGVACDSHGLIYVCDKENHRVQVLDTSGNYVNQFGSCGTRAGQLQHPHYICVGNGRVVVTDTNNHRVQIFDTSSGRLITMFGTEGSANGQFKFPRGVAMDDQGYIIVGDSGNNRLQIFTNEGVFVKALGTWGSADGEFKGIEGVAVNSHYQVLVCDRENHRIQVF</sequence>
<evidence type="ECO:0000256" key="6">
    <source>
        <dbReference type="PROSITE-ProRule" id="PRU00504"/>
    </source>
</evidence>
<evidence type="ECO:0000256" key="7">
    <source>
        <dbReference type="SAM" id="MobiDB-lite"/>
    </source>
</evidence>
<evidence type="ECO:0000313" key="10">
    <source>
        <dbReference type="Proteomes" id="UP000825002"/>
    </source>
</evidence>
<dbReference type="InterPro" id="IPR001841">
    <property type="entry name" value="Znf_RING"/>
</dbReference>
<keyword evidence="4" id="KW-0862">Zinc</keyword>
<feature type="compositionally biased region" description="Basic and acidic residues" evidence="7">
    <location>
        <begin position="1157"/>
        <end position="1172"/>
    </location>
</feature>
<feature type="compositionally biased region" description="Polar residues" evidence="7">
    <location>
        <begin position="964"/>
        <end position="1014"/>
    </location>
</feature>
<feature type="compositionally biased region" description="Polar residues" evidence="7">
    <location>
        <begin position="1189"/>
        <end position="1200"/>
    </location>
</feature>
<feature type="compositionally biased region" description="Low complexity" evidence="7">
    <location>
        <begin position="741"/>
        <end position="753"/>
    </location>
</feature>
<evidence type="ECO:0000256" key="5">
    <source>
        <dbReference type="PROSITE-ProRule" id="PRU00175"/>
    </source>
</evidence>
<dbReference type="InterPro" id="IPR011042">
    <property type="entry name" value="6-blade_b-propeller_TolB-like"/>
</dbReference>
<feature type="region of interest" description="Disordered" evidence="7">
    <location>
        <begin position="1039"/>
        <end position="1200"/>
    </location>
</feature>
<keyword evidence="3 5" id="KW-0863">Zinc-finger</keyword>
<dbReference type="CDD" id="cd16524">
    <property type="entry name" value="RING-HC_NHL-1-like"/>
    <property type="match status" value="1"/>
</dbReference>
<evidence type="ECO:0000313" key="9">
    <source>
        <dbReference type="EMBL" id="KAG9508965.1"/>
    </source>
</evidence>
<dbReference type="PROSITE" id="PS51125">
    <property type="entry name" value="NHL"/>
    <property type="match status" value="6"/>
</dbReference>
<feature type="compositionally biased region" description="Low complexity" evidence="7">
    <location>
        <begin position="1281"/>
        <end position="1300"/>
    </location>
</feature>
<accession>A0ABQ7S6U7</accession>
<feature type="repeat" description="NHL" evidence="6">
    <location>
        <begin position="1540"/>
        <end position="1582"/>
    </location>
</feature>
<dbReference type="Gene3D" id="2.120.10.30">
    <property type="entry name" value="TolB, C-terminal domain"/>
    <property type="match status" value="3"/>
</dbReference>
<keyword evidence="10" id="KW-1185">Reference proteome</keyword>
<dbReference type="EMBL" id="JAIFTH010000782">
    <property type="protein sequence ID" value="KAG9508965.1"/>
    <property type="molecule type" value="Genomic_DNA"/>
</dbReference>
<feature type="compositionally biased region" description="Low complexity" evidence="7">
    <location>
        <begin position="1374"/>
        <end position="1391"/>
    </location>
</feature>
<feature type="region of interest" description="Disordered" evidence="7">
    <location>
        <begin position="1213"/>
        <end position="1300"/>
    </location>
</feature>
<feature type="compositionally biased region" description="Polar residues" evidence="7">
    <location>
        <begin position="594"/>
        <end position="619"/>
    </location>
</feature>
<evidence type="ECO:0000256" key="4">
    <source>
        <dbReference type="ARBA" id="ARBA00022833"/>
    </source>
</evidence>
<feature type="compositionally biased region" description="Acidic residues" evidence="7">
    <location>
        <begin position="931"/>
        <end position="945"/>
    </location>
</feature>
<evidence type="ECO:0000259" key="8">
    <source>
        <dbReference type="PROSITE" id="PS50089"/>
    </source>
</evidence>
<feature type="repeat" description="NHL" evidence="6">
    <location>
        <begin position="1777"/>
        <end position="1814"/>
    </location>
</feature>
<protein>
    <submittedName>
        <fullName evidence="9">RING finger protein nhl-1</fullName>
    </submittedName>
</protein>
<keyword evidence="1" id="KW-0479">Metal-binding</keyword>
<feature type="compositionally biased region" description="Basic residues" evidence="7">
    <location>
        <begin position="694"/>
        <end position="704"/>
    </location>
</feature>
<name>A0ABQ7S6U7_9ACAR</name>
<dbReference type="PANTHER" id="PTHR24104">
    <property type="entry name" value="E3 UBIQUITIN-PROTEIN LIGASE NHLRC1-RELATED"/>
    <property type="match status" value="1"/>
</dbReference>
<dbReference type="Pfam" id="PF13445">
    <property type="entry name" value="zf-RING_UBOX"/>
    <property type="match status" value="1"/>
</dbReference>
<feature type="compositionally biased region" description="Basic and acidic residues" evidence="7">
    <location>
        <begin position="1039"/>
        <end position="1048"/>
    </location>
</feature>
<evidence type="ECO:0000256" key="2">
    <source>
        <dbReference type="ARBA" id="ARBA00022737"/>
    </source>
</evidence>
<feature type="compositionally biased region" description="Polar residues" evidence="7">
    <location>
        <begin position="1230"/>
        <end position="1240"/>
    </location>
</feature>
<dbReference type="Proteomes" id="UP000825002">
    <property type="component" value="Unassembled WGS sequence"/>
</dbReference>
<evidence type="ECO:0000256" key="3">
    <source>
        <dbReference type="ARBA" id="ARBA00022771"/>
    </source>
</evidence>
<dbReference type="Pfam" id="PF01436">
    <property type="entry name" value="NHL"/>
    <property type="match status" value="6"/>
</dbReference>
<feature type="compositionally biased region" description="Low complexity" evidence="7">
    <location>
        <begin position="707"/>
        <end position="734"/>
    </location>
</feature>
<feature type="region of interest" description="Disordered" evidence="7">
    <location>
        <begin position="660"/>
        <end position="1018"/>
    </location>
</feature>
<feature type="region of interest" description="Disordered" evidence="7">
    <location>
        <begin position="1374"/>
        <end position="1414"/>
    </location>
</feature>
<feature type="region of interest" description="Disordered" evidence="7">
    <location>
        <begin position="1312"/>
        <end position="1353"/>
    </location>
</feature>
<feature type="compositionally biased region" description="Basic and acidic residues" evidence="7">
    <location>
        <begin position="797"/>
        <end position="807"/>
    </location>
</feature>
<feature type="compositionally biased region" description="Polar residues" evidence="7">
    <location>
        <begin position="1109"/>
        <end position="1122"/>
    </location>
</feature>
<dbReference type="SUPFAM" id="SSF101898">
    <property type="entry name" value="NHL repeat"/>
    <property type="match status" value="1"/>
</dbReference>
<keyword evidence="2" id="KW-0677">Repeat</keyword>
<gene>
    <name evidence="9" type="primary">nhl-1</name>
    <name evidence="9" type="ORF">GZH46_02527</name>
</gene>
<feature type="domain" description="RING-type" evidence="8">
    <location>
        <begin position="17"/>
        <end position="59"/>
    </location>
</feature>
<organism evidence="9 10">
    <name type="scientific">Fragariocoptes setiger</name>
    <dbReference type="NCBI Taxonomy" id="1670756"/>
    <lineage>
        <taxon>Eukaryota</taxon>
        <taxon>Metazoa</taxon>
        <taxon>Ecdysozoa</taxon>
        <taxon>Arthropoda</taxon>
        <taxon>Chelicerata</taxon>
        <taxon>Arachnida</taxon>
        <taxon>Acari</taxon>
        <taxon>Acariformes</taxon>
        <taxon>Trombidiformes</taxon>
        <taxon>Prostigmata</taxon>
        <taxon>Eupodina</taxon>
        <taxon>Eriophyoidea</taxon>
        <taxon>Phytoptidae</taxon>
        <taxon>Fragariocoptes</taxon>
    </lineage>
</organism>
<feature type="repeat" description="NHL" evidence="6">
    <location>
        <begin position="1680"/>
        <end position="1722"/>
    </location>
</feature>
<feature type="non-terminal residue" evidence="9">
    <location>
        <position position="1"/>
    </location>
</feature>
<feature type="compositionally biased region" description="Low complexity" evidence="7">
    <location>
        <begin position="1143"/>
        <end position="1155"/>
    </location>
</feature>
<evidence type="ECO:0000256" key="1">
    <source>
        <dbReference type="ARBA" id="ARBA00022723"/>
    </source>
</evidence>
<comment type="caution">
    <text evidence="9">The sequence shown here is derived from an EMBL/GenBank/DDBJ whole genome shotgun (WGS) entry which is preliminary data.</text>
</comment>
<dbReference type="InterPro" id="IPR013083">
    <property type="entry name" value="Znf_RING/FYVE/PHD"/>
</dbReference>
<feature type="compositionally biased region" description="Low complexity" evidence="7">
    <location>
        <begin position="860"/>
        <end position="875"/>
    </location>
</feature>
<dbReference type="PANTHER" id="PTHR24104:SF47">
    <property type="entry name" value="E3 UBIQUITIN-PROTEIN LIGASE NHLRC1"/>
    <property type="match status" value="1"/>
</dbReference>
<feature type="compositionally biased region" description="Low complexity" evidence="7">
    <location>
        <begin position="1247"/>
        <end position="1272"/>
    </location>
</feature>
<feature type="repeat" description="NHL" evidence="6">
    <location>
        <begin position="1730"/>
        <end position="1770"/>
    </location>
</feature>
<dbReference type="SUPFAM" id="SSF57850">
    <property type="entry name" value="RING/U-box"/>
    <property type="match status" value="1"/>
</dbReference>
<feature type="compositionally biased region" description="Polar residues" evidence="7">
    <location>
        <begin position="896"/>
        <end position="907"/>
    </location>
</feature>
<dbReference type="CDD" id="cd14954">
    <property type="entry name" value="NHL_TRIM71_like"/>
    <property type="match status" value="1"/>
</dbReference>
<feature type="compositionally biased region" description="Polar residues" evidence="7">
    <location>
        <begin position="812"/>
        <end position="839"/>
    </location>
</feature>
<feature type="repeat" description="NHL" evidence="6">
    <location>
        <begin position="1586"/>
        <end position="1629"/>
    </location>
</feature>
<feature type="compositionally biased region" description="Low complexity" evidence="7">
    <location>
        <begin position="1398"/>
        <end position="1414"/>
    </location>
</feature>
<dbReference type="SMART" id="SM00184">
    <property type="entry name" value="RING"/>
    <property type="match status" value="2"/>
</dbReference>
<feature type="compositionally biased region" description="Polar residues" evidence="7">
    <location>
        <begin position="1130"/>
        <end position="1139"/>
    </location>
</feature>
<dbReference type="InterPro" id="IPR001258">
    <property type="entry name" value="NHL_repeat"/>
</dbReference>